<dbReference type="InterPro" id="IPR000010">
    <property type="entry name" value="Cystatin_dom"/>
</dbReference>
<dbReference type="EMBL" id="JAHRIN010059076">
    <property type="protein sequence ID" value="MEQ2211698.1"/>
    <property type="molecule type" value="Genomic_DNA"/>
</dbReference>
<dbReference type="CDD" id="cd00042">
    <property type="entry name" value="CY"/>
    <property type="match status" value="1"/>
</dbReference>
<keyword evidence="1 4" id="KW-0732">Signal</keyword>
<dbReference type="InterPro" id="IPR050735">
    <property type="entry name" value="Kininogen_Fetuin_HRG"/>
</dbReference>
<dbReference type="PANTHER" id="PTHR13814">
    <property type="entry name" value="FETUIN"/>
    <property type="match status" value="1"/>
</dbReference>
<evidence type="ECO:0000259" key="5">
    <source>
        <dbReference type="SMART" id="SM00043"/>
    </source>
</evidence>
<evidence type="ECO:0000256" key="3">
    <source>
        <dbReference type="ARBA" id="ARBA00023180"/>
    </source>
</evidence>
<proteinExistence type="predicted"/>
<feature type="chain" id="PRO_5045963801" description="Cystatin domain-containing protein" evidence="4">
    <location>
        <begin position="23"/>
        <end position="145"/>
    </location>
</feature>
<name>A0ABV0RU23_9TELE</name>
<protein>
    <recommendedName>
        <fullName evidence="5">Cystatin domain-containing protein</fullName>
    </recommendedName>
</protein>
<reference evidence="6 7" key="1">
    <citation type="submission" date="2021-06" db="EMBL/GenBank/DDBJ databases">
        <authorList>
            <person name="Palmer J.M."/>
        </authorList>
    </citation>
    <scope>NUCLEOTIDE SEQUENCE [LARGE SCALE GENOMIC DNA]</scope>
    <source>
        <strain evidence="6 7">XC_2019</strain>
        <tissue evidence="6">Muscle</tissue>
    </source>
</reference>
<dbReference type="Proteomes" id="UP001434883">
    <property type="component" value="Unassembled WGS sequence"/>
</dbReference>
<dbReference type="SUPFAM" id="SSF54403">
    <property type="entry name" value="Cystatin/monellin"/>
    <property type="match status" value="1"/>
</dbReference>
<keyword evidence="7" id="KW-1185">Reference proteome</keyword>
<organism evidence="6 7">
    <name type="scientific">Xenoophorus captivus</name>
    <dbReference type="NCBI Taxonomy" id="1517983"/>
    <lineage>
        <taxon>Eukaryota</taxon>
        <taxon>Metazoa</taxon>
        <taxon>Chordata</taxon>
        <taxon>Craniata</taxon>
        <taxon>Vertebrata</taxon>
        <taxon>Euteleostomi</taxon>
        <taxon>Actinopterygii</taxon>
        <taxon>Neopterygii</taxon>
        <taxon>Teleostei</taxon>
        <taxon>Neoteleostei</taxon>
        <taxon>Acanthomorphata</taxon>
        <taxon>Ovalentaria</taxon>
        <taxon>Atherinomorphae</taxon>
        <taxon>Cyprinodontiformes</taxon>
        <taxon>Goodeidae</taxon>
        <taxon>Xenoophorus</taxon>
    </lineage>
</organism>
<keyword evidence="2" id="KW-1015">Disulfide bond</keyword>
<accession>A0ABV0RU23</accession>
<dbReference type="InterPro" id="IPR046350">
    <property type="entry name" value="Cystatin_sf"/>
</dbReference>
<dbReference type="SMART" id="SM00043">
    <property type="entry name" value="CY"/>
    <property type="match status" value="1"/>
</dbReference>
<feature type="domain" description="Cystatin" evidence="5">
    <location>
        <begin position="29"/>
        <end position="122"/>
    </location>
</feature>
<dbReference type="PANTHER" id="PTHR13814:SF15">
    <property type="entry name" value="SI:CH211-262H13.5"/>
    <property type="match status" value="1"/>
</dbReference>
<evidence type="ECO:0000256" key="2">
    <source>
        <dbReference type="ARBA" id="ARBA00023157"/>
    </source>
</evidence>
<keyword evidence="3" id="KW-0325">Glycoprotein</keyword>
<dbReference type="Pfam" id="PF00031">
    <property type="entry name" value="Cystatin"/>
    <property type="match status" value="1"/>
</dbReference>
<evidence type="ECO:0000256" key="4">
    <source>
        <dbReference type="SAM" id="SignalP"/>
    </source>
</evidence>
<dbReference type="Gene3D" id="3.10.450.10">
    <property type="match status" value="1"/>
</dbReference>
<feature type="signal peptide" evidence="4">
    <location>
        <begin position="1"/>
        <end position="22"/>
    </location>
</feature>
<evidence type="ECO:0000313" key="6">
    <source>
        <dbReference type="EMBL" id="MEQ2211698.1"/>
    </source>
</evidence>
<evidence type="ECO:0000313" key="7">
    <source>
        <dbReference type="Proteomes" id="UP001434883"/>
    </source>
</evidence>
<gene>
    <name evidence="6" type="ORF">XENOCAPTIV_012392</name>
</gene>
<comment type="caution">
    <text evidence="6">The sequence shown here is derived from an EMBL/GenBank/DDBJ whole genome shotgun (WGS) entry which is preliminary data.</text>
</comment>
<evidence type="ECO:0000256" key="1">
    <source>
        <dbReference type="ARBA" id="ARBA00022729"/>
    </source>
</evidence>
<sequence>MDICTLLLLMSLISLHTFQVKAEGFVLKPIELAPIPCNDKAVEKLSRLAVTYINEDRTEGYKFALNRIANVYLHAQGPAGNVYYLDLDVLETKCHIGSPKPWKRCDVRPFMETVGDTHTTCTDTNACTCAEHLNLLDFLFCCFVE</sequence>